<feature type="binding site" evidence="13">
    <location>
        <position position="666"/>
    </location>
    <ligand>
        <name>ATP</name>
        <dbReference type="ChEBI" id="CHEBI:30616"/>
    </ligand>
</feature>
<evidence type="ECO:0000256" key="2">
    <source>
        <dbReference type="ARBA" id="ARBA00022527"/>
    </source>
</evidence>
<evidence type="ECO:0000256" key="10">
    <source>
        <dbReference type="ARBA" id="ARBA00022989"/>
    </source>
</evidence>
<evidence type="ECO:0000256" key="7">
    <source>
        <dbReference type="ARBA" id="ARBA00022741"/>
    </source>
</evidence>
<dbReference type="FunFam" id="3.30.200.20:FF:000394">
    <property type="entry name" value="Leucine-rich repeat receptor-like protein kinase"/>
    <property type="match status" value="1"/>
</dbReference>
<dbReference type="InterPro" id="IPR017441">
    <property type="entry name" value="Protein_kinase_ATP_BS"/>
</dbReference>
<evidence type="ECO:0000256" key="4">
    <source>
        <dbReference type="ARBA" id="ARBA00022679"/>
    </source>
</evidence>
<dbReference type="InterPro" id="IPR032675">
    <property type="entry name" value="LRR_dom_sf"/>
</dbReference>
<evidence type="ECO:0000313" key="16">
    <source>
        <dbReference type="EMBL" id="SPC96743.1"/>
    </source>
</evidence>
<dbReference type="GO" id="GO:0016020">
    <property type="term" value="C:membrane"/>
    <property type="evidence" value="ECO:0007669"/>
    <property type="project" value="UniProtKB-SubCell"/>
</dbReference>
<dbReference type="SMART" id="SM00220">
    <property type="entry name" value="S_TKc"/>
    <property type="match status" value="1"/>
</dbReference>
<evidence type="ECO:0000256" key="6">
    <source>
        <dbReference type="ARBA" id="ARBA00022729"/>
    </source>
</evidence>
<keyword evidence="11 14" id="KW-0472">Membrane</keyword>
<accession>A0A2N9GB45</accession>
<keyword evidence="8" id="KW-0418">Kinase</keyword>
<dbReference type="PROSITE" id="PS50011">
    <property type="entry name" value="PROTEIN_KINASE_DOM"/>
    <property type="match status" value="1"/>
</dbReference>
<organism evidence="16">
    <name type="scientific">Fagus sylvatica</name>
    <name type="common">Beechnut</name>
    <dbReference type="NCBI Taxonomy" id="28930"/>
    <lineage>
        <taxon>Eukaryota</taxon>
        <taxon>Viridiplantae</taxon>
        <taxon>Streptophyta</taxon>
        <taxon>Embryophyta</taxon>
        <taxon>Tracheophyta</taxon>
        <taxon>Spermatophyta</taxon>
        <taxon>Magnoliopsida</taxon>
        <taxon>eudicotyledons</taxon>
        <taxon>Gunneridae</taxon>
        <taxon>Pentapetalae</taxon>
        <taxon>rosids</taxon>
        <taxon>fabids</taxon>
        <taxon>Fagales</taxon>
        <taxon>Fagaceae</taxon>
        <taxon>Fagus</taxon>
    </lineage>
</organism>
<dbReference type="Gene3D" id="3.30.200.20">
    <property type="entry name" value="Phosphorylase Kinase, domain 1"/>
    <property type="match status" value="1"/>
</dbReference>
<dbReference type="InterPro" id="IPR000719">
    <property type="entry name" value="Prot_kinase_dom"/>
</dbReference>
<keyword evidence="5 14" id="KW-0812">Transmembrane</keyword>
<proteinExistence type="predicted"/>
<dbReference type="Gene3D" id="1.10.510.10">
    <property type="entry name" value="Transferase(Phosphotransferase) domain 1"/>
    <property type="match status" value="1"/>
</dbReference>
<dbReference type="InterPro" id="IPR024788">
    <property type="entry name" value="Malectin-like_Carb-bd_dom"/>
</dbReference>
<evidence type="ECO:0000256" key="9">
    <source>
        <dbReference type="ARBA" id="ARBA00022840"/>
    </source>
</evidence>
<evidence type="ECO:0000256" key="13">
    <source>
        <dbReference type="PROSITE-ProRule" id="PRU10141"/>
    </source>
</evidence>
<feature type="transmembrane region" description="Helical" evidence="14">
    <location>
        <begin position="109"/>
        <end position="131"/>
    </location>
</feature>
<dbReference type="CDD" id="cd14066">
    <property type="entry name" value="STKc_IRAK"/>
    <property type="match status" value="1"/>
</dbReference>
<keyword evidence="2" id="KW-0723">Serine/threonine-protein kinase</keyword>
<keyword evidence="7 13" id="KW-0547">Nucleotide-binding</keyword>
<sequence length="949" mass="107497">MKWLVILGLSHSSMERLLVVQWFSISLTRSTARVQVPLVMALSLGGSRFSLTRSESDVTSKRSWVMVDGKAEVEKGVLRFWVPFDLVLFKAEFKRYTKILGFLDFGYHLIWLTFASVFALWVFTVISATAVSEREFANYKHGRRKLDDIGGSISIDCGILDAYTDDKTGIPYTSDTTFIDTGENKDISSKFKSETLQKYLWNVRSFPQGNRNCYTLNPPEGKNTTYFIRASFMYGNYDEQDQLPEFDLYVGVNLWDNIKFENASHIVIKEIIHIPDRDNTYVCLMNTGKGTPFISALELRHFHNPSYTIPFKKSLVLYRRFDVGSTTGQIVRFKDDVFDRMWFPYNLPQWIPFNTTLAIDNLNQTVYKLPSTVMETAVRPINANDSLDFDLDTGDPTLEFDVYLHFAELESLKENEHREFNIDVNGNRENESVVPSHLSSTTELVRVRGPKLNFSFRKTPNSTLPPILNAMEVYIKKDFLYEPTDQEDVNAIMEVKESNRVTKIWQGDPCWPVPAWDGLICSNNGYKPHTITSLNLSSSGLTGKISPSVASLKSLQSLVDGNPDLCLMAPCKKEKKKFVVPLIAATVSALVVLTVLVVLWSYKRKQATKQLLRTHEGARSLKSDNRQFTYSEVVSITNNFQRIVGKGGFGTVYHGCLSDGMQVAVKMLSPSSTQGSKQFITEAELLMRVHHRNLAAFVGYCNEGTNFGIIYEYMACGNLAECLSDKTKDALSWKERLHIAVDAAQGLEYLHNGCKPPIIHRDVKTANILLNEKLQAKIADFGFSKFFPMEDQSHLSTTIVGTLGYLDPEYYTSNRLTERSDVYSFGIVLLELITGRPAIMKSYENTHIVQWVNPLLARGDIRSIVDPRLQGNFDTNSVWKAMETAMACVPLISIQRPSMNHVVIELKECLEIEKAYEQESGFSGLMMNSSNTFEMNPMGLETEMAPQPR</sequence>
<evidence type="ECO:0000256" key="3">
    <source>
        <dbReference type="ARBA" id="ARBA00022553"/>
    </source>
</evidence>
<reference evidence="16" key="1">
    <citation type="submission" date="2018-02" db="EMBL/GenBank/DDBJ databases">
        <authorList>
            <person name="Cohen D.B."/>
            <person name="Kent A.D."/>
        </authorList>
    </citation>
    <scope>NUCLEOTIDE SEQUENCE</scope>
</reference>
<dbReference type="FunFam" id="1.10.510.10:FF:000146">
    <property type="entry name" value="LRR receptor-like serine/threonine-protein kinase IOS1"/>
    <property type="match status" value="1"/>
</dbReference>
<dbReference type="PROSITE" id="PS00108">
    <property type="entry name" value="PROTEIN_KINASE_ST"/>
    <property type="match status" value="1"/>
</dbReference>
<comment type="subcellular location">
    <subcellularLocation>
        <location evidence="1">Membrane</location>
        <topology evidence="1">Single-pass membrane protein</topology>
    </subcellularLocation>
</comment>
<keyword evidence="12" id="KW-0675">Receptor</keyword>
<dbReference type="InterPro" id="IPR008271">
    <property type="entry name" value="Ser/Thr_kinase_AS"/>
</dbReference>
<dbReference type="SUPFAM" id="SSF56112">
    <property type="entry name" value="Protein kinase-like (PK-like)"/>
    <property type="match status" value="1"/>
</dbReference>
<evidence type="ECO:0000256" key="8">
    <source>
        <dbReference type="ARBA" id="ARBA00022777"/>
    </source>
</evidence>
<evidence type="ECO:0000256" key="12">
    <source>
        <dbReference type="ARBA" id="ARBA00023170"/>
    </source>
</evidence>
<keyword evidence="3" id="KW-0597">Phosphoprotein</keyword>
<dbReference type="EMBL" id="OIVN01001698">
    <property type="protein sequence ID" value="SPC96743.1"/>
    <property type="molecule type" value="Genomic_DNA"/>
</dbReference>
<dbReference type="Pfam" id="PF07714">
    <property type="entry name" value="PK_Tyr_Ser-Thr"/>
    <property type="match status" value="1"/>
</dbReference>
<dbReference type="Gene3D" id="3.80.10.10">
    <property type="entry name" value="Ribonuclease Inhibitor"/>
    <property type="match status" value="1"/>
</dbReference>
<keyword evidence="6" id="KW-0732">Signal</keyword>
<dbReference type="InterPro" id="IPR011009">
    <property type="entry name" value="Kinase-like_dom_sf"/>
</dbReference>
<keyword evidence="4" id="KW-0808">Transferase</keyword>
<evidence type="ECO:0000256" key="11">
    <source>
        <dbReference type="ARBA" id="ARBA00023136"/>
    </source>
</evidence>
<dbReference type="PROSITE" id="PS00107">
    <property type="entry name" value="PROTEIN_KINASE_ATP"/>
    <property type="match status" value="1"/>
</dbReference>
<feature type="domain" description="Protein kinase" evidence="15">
    <location>
        <begin position="638"/>
        <end position="910"/>
    </location>
</feature>
<dbReference type="InterPro" id="IPR001245">
    <property type="entry name" value="Ser-Thr/Tyr_kinase_cat_dom"/>
</dbReference>
<dbReference type="PANTHER" id="PTHR45631:SF206">
    <property type="entry name" value="PROTEIN KINASE DOMAIN-CONTAINING PROTEIN"/>
    <property type="match status" value="1"/>
</dbReference>
<name>A0A2N9GB45_FAGSY</name>
<evidence type="ECO:0000259" key="15">
    <source>
        <dbReference type="PROSITE" id="PS50011"/>
    </source>
</evidence>
<evidence type="ECO:0000256" key="1">
    <source>
        <dbReference type="ARBA" id="ARBA00004167"/>
    </source>
</evidence>
<feature type="transmembrane region" description="Helical" evidence="14">
    <location>
        <begin position="578"/>
        <end position="602"/>
    </location>
</feature>
<protein>
    <recommendedName>
        <fullName evidence="15">Protein kinase domain-containing protein</fullName>
    </recommendedName>
</protein>
<evidence type="ECO:0000256" key="14">
    <source>
        <dbReference type="SAM" id="Phobius"/>
    </source>
</evidence>
<dbReference type="Pfam" id="PF12819">
    <property type="entry name" value="Malectin_like"/>
    <property type="match status" value="1"/>
</dbReference>
<keyword evidence="9 13" id="KW-0067">ATP-binding</keyword>
<dbReference type="AlphaFoldDB" id="A0A2N9GB45"/>
<dbReference type="GO" id="GO:0004674">
    <property type="term" value="F:protein serine/threonine kinase activity"/>
    <property type="evidence" value="ECO:0007669"/>
    <property type="project" value="UniProtKB-KW"/>
</dbReference>
<keyword evidence="10 14" id="KW-1133">Transmembrane helix</keyword>
<evidence type="ECO:0000256" key="5">
    <source>
        <dbReference type="ARBA" id="ARBA00022692"/>
    </source>
</evidence>
<dbReference type="PANTHER" id="PTHR45631">
    <property type="entry name" value="OS07G0107800 PROTEIN-RELATED"/>
    <property type="match status" value="1"/>
</dbReference>
<gene>
    <name evidence="16" type="ORF">FSB_LOCUS24625</name>
</gene>
<dbReference type="GO" id="GO:0005524">
    <property type="term" value="F:ATP binding"/>
    <property type="evidence" value="ECO:0007669"/>
    <property type="project" value="UniProtKB-UniRule"/>
</dbReference>